<organism evidence="1 2">
    <name type="scientific">Candidatus Kuenenbacteria bacterium CG1_02_38_13</name>
    <dbReference type="NCBI Taxonomy" id="1805235"/>
    <lineage>
        <taxon>Bacteria</taxon>
        <taxon>Candidatus Kueneniibacteriota</taxon>
    </lineage>
</organism>
<gene>
    <name evidence="1" type="ORF">AUJ29_02150</name>
</gene>
<evidence type="ECO:0000313" key="1">
    <source>
        <dbReference type="EMBL" id="OIO16927.1"/>
    </source>
</evidence>
<reference evidence="1" key="1">
    <citation type="journal article" date="2016" name="Environ. Microbiol.">
        <title>Genomic resolution of a cold subsurface aquifer community provides metabolic insights for novel microbes adapted to high CO concentrations.</title>
        <authorList>
            <person name="Probst A.J."/>
            <person name="Castelle C.J."/>
            <person name="Singh A."/>
            <person name="Brown C.T."/>
            <person name="Anantharaman K."/>
            <person name="Sharon I."/>
            <person name="Hug L.A."/>
            <person name="Burstein D."/>
            <person name="Emerson J.B."/>
            <person name="Thomas B.C."/>
            <person name="Banfield J.F."/>
        </authorList>
    </citation>
    <scope>NUCLEOTIDE SEQUENCE [LARGE SCALE GENOMIC DNA]</scope>
    <source>
        <strain evidence="1">CG1_02_38_13</strain>
    </source>
</reference>
<dbReference type="AlphaFoldDB" id="A0A1J4U3S9"/>
<dbReference type="Proteomes" id="UP000182465">
    <property type="component" value="Unassembled WGS sequence"/>
</dbReference>
<proteinExistence type="predicted"/>
<dbReference type="EMBL" id="MNVB01000048">
    <property type="protein sequence ID" value="OIO16927.1"/>
    <property type="molecule type" value="Genomic_DNA"/>
</dbReference>
<comment type="caution">
    <text evidence="1">The sequence shown here is derived from an EMBL/GenBank/DDBJ whole genome shotgun (WGS) entry which is preliminary data.</text>
</comment>
<protein>
    <submittedName>
        <fullName evidence="1">Uncharacterized protein</fullName>
    </submittedName>
</protein>
<accession>A0A1J4U3S9</accession>
<name>A0A1J4U3S9_9BACT</name>
<evidence type="ECO:0000313" key="2">
    <source>
        <dbReference type="Proteomes" id="UP000182465"/>
    </source>
</evidence>
<sequence>MTQTITLTANNALVLPESILARYKTNKFSVIVHDDSIFIEPTRAADDDEKYYELTPEGENSLQKSIIEARNGQLRPVKTLFD</sequence>